<comment type="caution">
    <text evidence="2">The sequence shown here is derived from an EMBL/GenBank/DDBJ whole genome shotgun (WGS) entry which is preliminary data.</text>
</comment>
<evidence type="ECO:0000313" key="3">
    <source>
        <dbReference type="Proteomes" id="UP000251002"/>
    </source>
</evidence>
<evidence type="ECO:0000313" key="2">
    <source>
        <dbReference type="EMBL" id="RAZ79283.1"/>
    </source>
</evidence>
<dbReference type="Proteomes" id="UP000251002">
    <property type="component" value="Unassembled WGS sequence"/>
</dbReference>
<sequence>MITYAGTLEIETDRLILRKMDHEDTQSIFDHWLSDERVSDNRVSAAHKSMSETAERVVRIIKGYYKNDFCYWGIELKSTKELIGEIDLYDFDNSTGNCEVSYSLGYRWWNQGYGTEALRAVVDFGFSHMNVHKISAAHNTDNPASGRIMSKVGMQQEGIIRDKIRNSKNQYKDCAVWGILQEDYQKNNL</sequence>
<dbReference type="SUPFAM" id="SSF55729">
    <property type="entry name" value="Acyl-CoA N-acyltransferases (Nat)"/>
    <property type="match status" value="1"/>
</dbReference>
<dbReference type="PANTHER" id="PTHR43792">
    <property type="entry name" value="GNAT FAMILY, PUTATIVE (AFU_ORTHOLOGUE AFUA_3G00765)-RELATED-RELATED"/>
    <property type="match status" value="1"/>
</dbReference>
<proteinExistence type="predicted"/>
<gene>
    <name evidence="2" type="ORF">DP120_06620</name>
</gene>
<dbReference type="AlphaFoldDB" id="A0A365L1N3"/>
<dbReference type="InterPro" id="IPR000182">
    <property type="entry name" value="GNAT_dom"/>
</dbReference>
<dbReference type="GO" id="GO:0016747">
    <property type="term" value="F:acyltransferase activity, transferring groups other than amino-acyl groups"/>
    <property type="evidence" value="ECO:0007669"/>
    <property type="project" value="InterPro"/>
</dbReference>
<name>A0A365L1N3_9BACL</name>
<evidence type="ECO:0000259" key="1">
    <source>
        <dbReference type="Pfam" id="PF13302"/>
    </source>
</evidence>
<organism evidence="2 3">
    <name type="scientific">Planococcus halotolerans</name>
    <dbReference type="NCBI Taxonomy" id="2233542"/>
    <lineage>
        <taxon>Bacteria</taxon>
        <taxon>Bacillati</taxon>
        <taxon>Bacillota</taxon>
        <taxon>Bacilli</taxon>
        <taxon>Bacillales</taxon>
        <taxon>Caryophanaceae</taxon>
        <taxon>Planococcus</taxon>
    </lineage>
</organism>
<protein>
    <submittedName>
        <fullName evidence="2">N-acetyltransferase</fullName>
    </submittedName>
</protein>
<accession>A0A365L1N3</accession>
<dbReference type="InterPro" id="IPR051531">
    <property type="entry name" value="N-acetyltransferase"/>
</dbReference>
<dbReference type="Gene3D" id="3.40.630.30">
    <property type="match status" value="1"/>
</dbReference>
<dbReference type="EMBL" id="QLZR01000002">
    <property type="protein sequence ID" value="RAZ79283.1"/>
    <property type="molecule type" value="Genomic_DNA"/>
</dbReference>
<dbReference type="InterPro" id="IPR016181">
    <property type="entry name" value="Acyl_CoA_acyltransferase"/>
</dbReference>
<dbReference type="Pfam" id="PF13302">
    <property type="entry name" value="Acetyltransf_3"/>
    <property type="match status" value="1"/>
</dbReference>
<keyword evidence="3" id="KW-1185">Reference proteome</keyword>
<reference evidence="2 3" key="1">
    <citation type="submission" date="2018-06" db="EMBL/GenBank/DDBJ databases">
        <title>The draft genome sequences of strains SCU63 and S1.</title>
        <authorList>
            <person name="Gan L."/>
        </authorList>
    </citation>
    <scope>NUCLEOTIDE SEQUENCE [LARGE SCALE GENOMIC DNA]</scope>
    <source>
        <strain evidence="2 3">SCU63</strain>
    </source>
</reference>
<keyword evidence="2" id="KW-0808">Transferase</keyword>
<feature type="domain" description="N-acetyltransferase" evidence="1">
    <location>
        <begin position="14"/>
        <end position="155"/>
    </location>
</feature>